<dbReference type="InterPro" id="IPR017896">
    <property type="entry name" value="4Fe4S_Fe-S-bd"/>
</dbReference>
<evidence type="ECO:0000256" key="3">
    <source>
        <dbReference type="ARBA" id="ARBA00023004"/>
    </source>
</evidence>
<reference evidence="6 7" key="1">
    <citation type="journal article" date="2018" name="ISME J.">
        <title>A methanotrophic archaeon couples anaerobic oxidation of methane to Fe(III) reduction.</title>
        <authorList>
            <person name="Cai C."/>
            <person name="Leu A.O."/>
            <person name="Xie G.J."/>
            <person name="Guo J."/>
            <person name="Feng Y."/>
            <person name="Zhao J.X."/>
            <person name="Tyson G.W."/>
            <person name="Yuan Z."/>
            <person name="Hu S."/>
        </authorList>
    </citation>
    <scope>NUCLEOTIDE SEQUENCE [LARGE SCALE GENOMIC DNA]</scope>
    <source>
        <strain evidence="6">FeB_12</strain>
    </source>
</reference>
<dbReference type="Pfam" id="PF13237">
    <property type="entry name" value="Fer4_10"/>
    <property type="match status" value="1"/>
</dbReference>
<dbReference type="EMBL" id="PQAP01000009">
    <property type="protein sequence ID" value="PWB75472.1"/>
    <property type="molecule type" value="Genomic_DNA"/>
</dbReference>
<dbReference type="PROSITE" id="PS00198">
    <property type="entry name" value="4FE4S_FER_1"/>
    <property type="match status" value="2"/>
</dbReference>
<dbReference type="AlphaFoldDB" id="A0A855XAB8"/>
<dbReference type="SUPFAM" id="SSF54862">
    <property type="entry name" value="4Fe-4S ferredoxins"/>
    <property type="match status" value="1"/>
</dbReference>
<protein>
    <recommendedName>
        <fullName evidence="5">4Fe-4S ferredoxin-type domain-containing protein</fullName>
    </recommendedName>
</protein>
<evidence type="ECO:0000313" key="7">
    <source>
        <dbReference type="Proteomes" id="UP000250918"/>
    </source>
</evidence>
<comment type="caution">
    <text evidence="6">The sequence shown here is derived from an EMBL/GenBank/DDBJ whole genome shotgun (WGS) entry which is preliminary data.</text>
</comment>
<evidence type="ECO:0000256" key="1">
    <source>
        <dbReference type="ARBA" id="ARBA00022485"/>
    </source>
</evidence>
<proteinExistence type="predicted"/>
<gene>
    <name evidence="6" type="ORF">C3F09_02440</name>
</gene>
<dbReference type="Pfam" id="PF04015">
    <property type="entry name" value="DUF362"/>
    <property type="match status" value="1"/>
</dbReference>
<dbReference type="InterPro" id="IPR007160">
    <property type="entry name" value="DUF362"/>
</dbReference>
<organism evidence="6 7">
    <name type="scientific">candidate division GN15 bacterium</name>
    <dbReference type="NCBI Taxonomy" id="2072418"/>
    <lineage>
        <taxon>Bacteria</taxon>
        <taxon>candidate division GN15</taxon>
    </lineage>
</organism>
<keyword evidence="3" id="KW-0408">Iron</keyword>
<dbReference type="PROSITE" id="PS51379">
    <property type="entry name" value="4FE4S_FER_2"/>
    <property type="match status" value="2"/>
</dbReference>
<evidence type="ECO:0000313" key="6">
    <source>
        <dbReference type="EMBL" id="PWB75472.1"/>
    </source>
</evidence>
<keyword evidence="4" id="KW-0411">Iron-sulfur</keyword>
<dbReference type="Gene3D" id="3.30.70.20">
    <property type="match status" value="1"/>
</dbReference>
<name>A0A855XAB8_9BACT</name>
<feature type="domain" description="4Fe-4S ferredoxin-type" evidence="5">
    <location>
        <begin position="313"/>
        <end position="342"/>
    </location>
</feature>
<keyword evidence="1" id="KW-0004">4Fe-4S</keyword>
<dbReference type="PANTHER" id="PTHR24960:SF76">
    <property type="entry name" value="4FE-4S FERREDOXIN-TYPE DOMAIN-CONTAINING PROTEIN"/>
    <property type="match status" value="1"/>
</dbReference>
<evidence type="ECO:0000256" key="4">
    <source>
        <dbReference type="ARBA" id="ARBA00023014"/>
    </source>
</evidence>
<keyword evidence="2" id="KW-0479">Metal-binding</keyword>
<dbReference type="Proteomes" id="UP000250918">
    <property type="component" value="Unassembled WGS sequence"/>
</dbReference>
<dbReference type="InterPro" id="IPR017900">
    <property type="entry name" value="4Fe4S_Fe_S_CS"/>
</dbReference>
<feature type="domain" description="4Fe-4S ferredoxin-type" evidence="5">
    <location>
        <begin position="344"/>
        <end position="373"/>
    </location>
</feature>
<evidence type="ECO:0000256" key="2">
    <source>
        <dbReference type="ARBA" id="ARBA00022723"/>
    </source>
</evidence>
<dbReference type="GO" id="GO:0046872">
    <property type="term" value="F:metal ion binding"/>
    <property type="evidence" value="ECO:0007669"/>
    <property type="project" value="UniProtKB-KW"/>
</dbReference>
<evidence type="ECO:0000259" key="5">
    <source>
        <dbReference type="PROSITE" id="PS51379"/>
    </source>
</evidence>
<dbReference type="GO" id="GO:0051539">
    <property type="term" value="F:4 iron, 4 sulfur cluster binding"/>
    <property type="evidence" value="ECO:0007669"/>
    <property type="project" value="UniProtKB-KW"/>
</dbReference>
<accession>A0A855XAB8</accession>
<dbReference type="PANTHER" id="PTHR24960">
    <property type="entry name" value="PHOTOSYSTEM I IRON-SULFUR CENTER-RELATED"/>
    <property type="match status" value="1"/>
</dbReference>
<dbReference type="InterPro" id="IPR050157">
    <property type="entry name" value="PSI_iron-sulfur_center"/>
</dbReference>
<sequence>MNATKPTPTVALVKAESYDRGVLDRSISQVVGHLGGLGQFVRPGMRVLLKPNLLSAKAPERAITTHPEVIAAIGRAVQVLGGKVTIGDSPAGAEKGIDRLWNNCGLTAIARRDGFELVNFEMSGSRPVVVDGEEYYIAKPVLEADLVVSVPKLKTHVLTLMTGGIKNTFGCVPGFRKGRYHKEAPKPKLFAKVLVDIFSAVRPALTIVDAVVAMEGDGPSSGEPRPVGLLAASTDAVALDTVLSAIMGLSPDRVHTTRLAAERGLGESRLLQITTAGEKIAAMRVADFKLTSNKGMELIPRFGYDLVSRLVWQLPAIDAAACTQCQSCVEACPTGAMIVDEPGGTPRVKEELCINCWCCHEICPSRAVGIRKSWLARRLRL</sequence>